<name>A0A1R3IKP7_9ROSI</name>
<reference evidence="2" key="1">
    <citation type="submission" date="2013-09" db="EMBL/GenBank/DDBJ databases">
        <title>Corchorus olitorius genome sequencing.</title>
        <authorList>
            <person name="Alam M."/>
            <person name="Haque M.S."/>
            <person name="Islam M.S."/>
            <person name="Emdad E.M."/>
            <person name="Islam M.M."/>
            <person name="Ahmed B."/>
            <person name="Halim A."/>
            <person name="Hossen Q.M.M."/>
            <person name="Hossain M.Z."/>
            <person name="Ahmed R."/>
            <person name="Khan M.M."/>
            <person name="Islam R."/>
            <person name="Rashid M.M."/>
            <person name="Khan S.A."/>
            <person name="Rahman M.S."/>
            <person name="Alam M."/>
            <person name="Yahiya A.S."/>
            <person name="Khan M.S."/>
            <person name="Azam M.S."/>
            <person name="Haque T."/>
            <person name="Lashkar M.Z.H."/>
            <person name="Akhand A.I."/>
            <person name="Morshed G."/>
            <person name="Roy S."/>
            <person name="Uddin K.S."/>
            <person name="Rabeya T."/>
            <person name="Hossain A.S."/>
            <person name="Chowdhury A."/>
            <person name="Snigdha A.R."/>
            <person name="Mortoza M.S."/>
            <person name="Matin S.A."/>
            <person name="Hoque S.M.E."/>
            <person name="Islam M.K."/>
            <person name="Roy D.K."/>
            <person name="Haider R."/>
            <person name="Moosa M.M."/>
            <person name="Elias S.M."/>
            <person name="Hasan A.M."/>
            <person name="Jahan S."/>
            <person name="Shafiuddin M."/>
            <person name="Mahmood N."/>
            <person name="Shommy N.S."/>
        </authorList>
    </citation>
    <scope>NUCLEOTIDE SEQUENCE [LARGE SCALE GENOMIC DNA]</scope>
    <source>
        <strain evidence="2">cv. O-4</strain>
    </source>
</reference>
<evidence type="ECO:0000313" key="1">
    <source>
        <dbReference type="EMBL" id="OMO83168.1"/>
    </source>
</evidence>
<keyword evidence="2" id="KW-1185">Reference proteome</keyword>
<accession>A0A1R3IKP7</accession>
<dbReference type="AlphaFoldDB" id="A0A1R3IKP7"/>
<proteinExistence type="predicted"/>
<evidence type="ECO:0000313" key="2">
    <source>
        <dbReference type="Proteomes" id="UP000187203"/>
    </source>
</evidence>
<gene>
    <name evidence="1" type="ORF">COLO4_22646</name>
</gene>
<protein>
    <submittedName>
        <fullName evidence="1">Uncharacterized protein</fullName>
    </submittedName>
</protein>
<dbReference type="EMBL" id="AWUE01018017">
    <property type="protein sequence ID" value="OMO83168.1"/>
    <property type="molecule type" value="Genomic_DNA"/>
</dbReference>
<sequence>MEVSEEKFLYYVGEEWMEKREMENSIVSSQLQFELGTSYEERHDKLTAFKLHLKQESGYTDVSVPTVNYLKRFSNNSTTRSSTSKSRTYNSNKFAADYRRSGPSFNNGKSIRVEMLMRGMIDPTMPKIIWKKSEPIVMTMFIDKARVEEEFSLGEQNPYIRRYYSNSTWD</sequence>
<comment type="caution">
    <text evidence="1">The sequence shown here is derived from an EMBL/GenBank/DDBJ whole genome shotgun (WGS) entry which is preliminary data.</text>
</comment>
<organism evidence="1 2">
    <name type="scientific">Corchorus olitorius</name>
    <dbReference type="NCBI Taxonomy" id="93759"/>
    <lineage>
        <taxon>Eukaryota</taxon>
        <taxon>Viridiplantae</taxon>
        <taxon>Streptophyta</taxon>
        <taxon>Embryophyta</taxon>
        <taxon>Tracheophyta</taxon>
        <taxon>Spermatophyta</taxon>
        <taxon>Magnoliopsida</taxon>
        <taxon>eudicotyledons</taxon>
        <taxon>Gunneridae</taxon>
        <taxon>Pentapetalae</taxon>
        <taxon>rosids</taxon>
        <taxon>malvids</taxon>
        <taxon>Malvales</taxon>
        <taxon>Malvaceae</taxon>
        <taxon>Grewioideae</taxon>
        <taxon>Apeibeae</taxon>
        <taxon>Corchorus</taxon>
    </lineage>
</organism>
<dbReference type="Proteomes" id="UP000187203">
    <property type="component" value="Unassembled WGS sequence"/>
</dbReference>